<organism evidence="1 2">
    <name type="scientific">Corynebacterium callunae DSM 20147</name>
    <dbReference type="NCBI Taxonomy" id="1121353"/>
    <lineage>
        <taxon>Bacteria</taxon>
        <taxon>Bacillati</taxon>
        <taxon>Actinomycetota</taxon>
        <taxon>Actinomycetes</taxon>
        <taxon>Mycobacteriales</taxon>
        <taxon>Corynebacteriaceae</taxon>
        <taxon>Corynebacterium</taxon>
    </lineage>
</organism>
<protein>
    <submittedName>
        <fullName evidence="1">Uncharacterized protein</fullName>
    </submittedName>
</protein>
<dbReference type="Proteomes" id="UP000011760">
    <property type="component" value="Chromosome"/>
</dbReference>
<dbReference type="KEGG" id="ccn:H924_04605"/>
<reference evidence="1 2" key="1">
    <citation type="submission" date="2013-02" db="EMBL/GenBank/DDBJ databases">
        <title>The complete genome sequence of Corynebacterium callunae DSM 20147.</title>
        <authorList>
            <person name="Ruckert C."/>
            <person name="Albersmeier A."/>
            <person name="Kalinowski J."/>
        </authorList>
    </citation>
    <scope>NUCLEOTIDE SEQUENCE [LARGE SCALE GENOMIC DNA]</scope>
    <source>
        <strain evidence="1 2">DSM 20147</strain>
    </source>
</reference>
<dbReference type="AlphaFoldDB" id="M1UT83"/>
<dbReference type="HOGENOM" id="CLU_1088658_0_0_11"/>
<dbReference type="PATRIC" id="fig|1121353.3.peg.943"/>
<sequence length="256" mass="29677">MYSDDDSEDFVSRDELNADLDVTIDYDFPDATALISIEVQPHNGMAYDLPHMTLVEGLREVITTYCQLHHYYREPGTLVSEIDPPVGAVQYYVELAYAITLTEALEEDRAQVDFTRRVLLLEKLVDSLKRVAKRNVVVSQALSCAQSALQMAAEFDLESSEEYLKDLRLRLPLDYVRYLPTDEEEQHGEWEERLAKLNEDCLDYPFFIFVDDVQSAEEFEAADNLDDKNRLIVSKGEWPLTWDDVRPRRRIFLHTA</sequence>
<dbReference type="eggNOG" id="ENOG5031KVB">
    <property type="taxonomic scope" value="Bacteria"/>
</dbReference>
<name>M1UT83_9CORY</name>
<accession>M1UT83</accession>
<keyword evidence="2" id="KW-1185">Reference proteome</keyword>
<proteinExistence type="predicted"/>
<dbReference type="EMBL" id="CP004354">
    <property type="protein sequence ID" value="AGG66367.1"/>
    <property type="molecule type" value="Genomic_DNA"/>
</dbReference>
<evidence type="ECO:0000313" key="1">
    <source>
        <dbReference type="EMBL" id="AGG66367.1"/>
    </source>
</evidence>
<gene>
    <name evidence="1" type="ORF">H924_04605</name>
</gene>
<evidence type="ECO:0000313" key="2">
    <source>
        <dbReference type="Proteomes" id="UP000011760"/>
    </source>
</evidence>
<dbReference type="RefSeq" id="WP_015650802.1">
    <property type="nucleotide sequence ID" value="NC_020506.1"/>
</dbReference>